<dbReference type="PANTHER" id="PTHR45931:SF3">
    <property type="entry name" value="RING ZINC FINGER-CONTAINING PROTEIN"/>
    <property type="match status" value="1"/>
</dbReference>
<evidence type="ECO:0000259" key="6">
    <source>
        <dbReference type="PROSITE" id="PS50178"/>
    </source>
</evidence>
<dbReference type="InterPro" id="IPR051834">
    <property type="entry name" value="RING_finger_E3_ligase"/>
</dbReference>
<dbReference type="SMART" id="SM00064">
    <property type="entry name" value="FYVE"/>
    <property type="match status" value="1"/>
</dbReference>
<dbReference type="eggNOG" id="KOG1729">
    <property type="taxonomic scope" value="Eukaryota"/>
</dbReference>
<keyword evidence="3" id="KW-0862">Zinc</keyword>
<dbReference type="InParanoid" id="T0RDK5"/>
<accession>T0RDK5</accession>
<dbReference type="PANTHER" id="PTHR45931">
    <property type="entry name" value="SI:CH211-59O9.10"/>
    <property type="match status" value="1"/>
</dbReference>
<keyword evidence="8" id="KW-1185">Reference proteome</keyword>
<gene>
    <name evidence="7" type="ORF">SDRG_11920</name>
</gene>
<dbReference type="GO" id="GO:0061630">
    <property type="term" value="F:ubiquitin protein ligase activity"/>
    <property type="evidence" value="ECO:0007669"/>
    <property type="project" value="TreeGrafter"/>
</dbReference>
<dbReference type="OMA" id="NDECPMC"/>
<feature type="domain" description="FYVE-type" evidence="6">
    <location>
        <begin position="30"/>
        <end position="88"/>
    </location>
</feature>
<feature type="domain" description="RING-type" evidence="5">
    <location>
        <begin position="129"/>
        <end position="170"/>
    </location>
</feature>
<evidence type="ECO:0000256" key="3">
    <source>
        <dbReference type="ARBA" id="ARBA00022833"/>
    </source>
</evidence>
<dbReference type="GeneID" id="19952647"/>
<dbReference type="GO" id="GO:0005634">
    <property type="term" value="C:nucleus"/>
    <property type="evidence" value="ECO:0007669"/>
    <property type="project" value="TreeGrafter"/>
</dbReference>
<dbReference type="RefSeq" id="XP_008616196.1">
    <property type="nucleotide sequence ID" value="XM_008617974.1"/>
</dbReference>
<dbReference type="OrthoDB" id="660555at2759"/>
<dbReference type="InterPro" id="IPR011011">
    <property type="entry name" value="Znf_FYVE_PHD"/>
</dbReference>
<dbReference type="Gene3D" id="3.30.40.10">
    <property type="entry name" value="Zinc/RING finger domain, C3HC4 (zinc finger)"/>
    <property type="match status" value="2"/>
</dbReference>
<dbReference type="EMBL" id="JH767176">
    <property type="protein sequence ID" value="EQC30343.1"/>
    <property type="molecule type" value="Genomic_DNA"/>
</dbReference>
<evidence type="ECO:0000256" key="4">
    <source>
        <dbReference type="PROSITE-ProRule" id="PRU00175"/>
    </source>
</evidence>
<dbReference type="SUPFAM" id="SSF57903">
    <property type="entry name" value="FYVE/PHD zinc finger"/>
    <property type="match status" value="1"/>
</dbReference>
<evidence type="ECO:0000256" key="2">
    <source>
        <dbReference type="ARBA" id="ARBA00022771"/>
    </source>
</evidence>
<proteinExistence type="predicted"/>
<dbReference type="InterPro" id="IPR017455">
    <property type="entry name" value="Znf_FYVE-rel"/>
</dbReference>
<dbReference type="STRING" id="1156394.T0RDK5"/>
<dbReference type="InterPro" id="IPR013083">
    <property type="entry name" value="Znf_RING/FYVE/PHD"/>
</dbReference>
<keyword evidence="1" id="KW-0479">Metal-binding</keyword>
<dbReference type="Proteomes" id="UP000030762">
    <property type="component" value="Unassembled WGS sequence"/>
</dbReference>
<dbReference type="GO" id="GO:0008270">
    <property type="term" value="F:zinc ion binding"/>
    <property type="evidence" value="ECO:0007669"/>
    <property type="project" value="UniProtKB-KW"/>
</dbReference>
<dbReference type="VEuPathDB" id="FungiDB:SDRG_11920"/>
<organism evidence="7 8">
    <name type="scientific">Saprolegnia diclina (strain VS20)</name>
    <dbReference type="NCBI Taxonomy" id="1156394"/>
    <lineage>
        <taxon>Eukaryota</taxon>
        <taxon>Sar</taxon>
        <taxon>Stramenopiles</taxon>
        <taxon>Oomycota</taxon>
        <taxon>Saprolegniomycetes</taxon>
        <taxon>Saprolegniales</taxon>
        <taxon>Saprolegniaceae</taxon>
        <taxon>Saprolegnia</taxon>
    </lineage>
</organism>
<reference evidence="7 8" key="1">
    <citation type="submission" date="2012-04" db="EMBL/GenBank/DDBJ databases">
        <title>The Genome Sequence of Saprolegnia declina VS20.</title>
        <authorList>
            <consortium name="The Broad Institute Genome Sequencing Platform"/>
            <person name="Russ C."/>
            <person name="Nusbaum C."/>
            <person name="Tyler B."/>
            <person name="van West P."/>
            <person name="Dieguez-Uribeondo J."/>
            <person name="de Bruijn I."/>
            <person name="Tripathy S."/>
            <person name="Jiang R."/>
            <person name="Young S.K."/>
            <person name="Zeng Q."/>
            <person name="Gargeya S."/>
            <person name="Fitzgerald M."/>
            <person name="Haas B."/>
            <person name="Abouelleil A."/>
            <person name="Alvarado L."/>
            <person name="Arachchi H.M."/>
            <person name="Berlin A."/>
            <person name="Chapman S.B."/>
            <person name="Goldberg J."/>
            <person name="Griggs A."/>
            <person name="Gujja S."/>
            <person name="Hansen M."/>
            <person name="Howarth C."/>
            <person name="Imamovic A."/>
            <person name="Larimer J."/>
            <person name="McCowen C."/>
            <person name="Montmayeur A."/>
            <person name="Murphy C."/>
            <person name="Neiman D."/>
            <person name="Pearson M."/>
            <person name="Priest M."/>
            <person name="Roberts A."/>
            <person name="Saif S."/>
            <person name="Shea T."/>
            <person name="Sisk P."/>
            <person name="Sykes S."/>
            <person name="Wortman J."/>
            <person name="Nusbaum C."/>
            <person name="Birren B."/>
        </authorList>
    </citation>
    <scope>NUCLEOTIDE SEQUENCE [LARGE SCALE GENOMIC DNA]</scope>
    <source>
        <strain evidence="7 8">VS20</strain>
    </source>
</reference>
<dbReference type="PROSITE" id="PS50089">
    <property type="entry name" value="ZF_RING_2"/>
    <property type="match status" value="1"/>
</dbReference>
<evidence type="ECO:0000256" key="1">
    <source>
        <dbReference type="ARBA" id="ARBA00022723"/>
    </source>
</evidence>
<evidence type="ECO:0000259" key="5">
    <source>
        <dbReference type="PROSITE" id="PS50089"/>
    </source>
</evidence>
<dbReference type="Pfam" id="PF01363">
    <property type="entry name" value="FYVE"/>
    <property type="match status" value="1"/>
</dbReference>
<dbReference type="SMART" id="SM00184">
    <property type="entry name" value="RING"/>
    <property type="match status" value="1"/>
</dbReference>
<dbReference type="PROSITE" id="PS50178">
    <property type="entry name" value="ZF_FYVE"/>
    <property type="match status" value="1"/>
</dbReference>
<dbReference type="GO" id="GO:0006511">
    <property type="term" value="P:ubiquitin-dependent protein catabolic process"/>
    <property type="evidence" value="ECO:0007669"/>
    <property type="project" value="TreeGrafter"/>
</dbReference>
<dbReference type="SUPFAM" id="SSF57850">
    <property type="entry name" value="RING/U-box"/>
    <property type="match status" value="1"/>
</dbReference>
<sequence length="190" mass="21025">MAATPLGRLGSSSTAAQTRSACPRDRWLPDSARSHCSCCGKAFALLRRRHHCRVCGDIVCGKCTTRVLLRDCAMRAGKSCVACAIVTDTNDMLDLAAGMEKRPTCPMFVDLLPSRKWKDVHKEVAHRACSICLDDYRGLDSVTSLPCHHAFHTKCITPWLATNDECPMCRYTLPRDVCFTRSDALFVASE</sequence>
<evidence type="ECO:0008006" key="9">
    <source>
        <dbReference type="Google" id="ProtNLM"/>
    </source>
</evidence>
<dbReference type="InterPro" id="IPR001841">
    <property type="entry name" value="Znf_RING"/>
</dbReference>
<dbReference type="eggNOG" id="KOG0800">
    <property type="taxonomic scope" value="Eukaryota"/>
</dbReference>
<dbReference type="Pfam" id="PF13639">
    <property type="entry name" value="zf-RING_2"/>
    <property type="match status" value="1"/>
</dbReference>
<protein>
    <recommendedName>
        <fullName evidence="9">RING-type domain-containing protein</fullName>
    </recommendedName>
</protein>
<evidence type="ECO:0000313" key="7">
    <source>
        <dbReference type="EMBL" id="EQC30343.1"/>
    </source>
</evidence>
<name>T0RDK5_SAPDV</name>
<dbReference type="InterPro" id="IPR000306">
    <property type="entry name" value="Znf_FYVE"/>
</dbReference>
<keyword evidence="2 4" id="KW-0863">Zinc-finger</keyword>
<dbReference type="AlphaFoldDB" id="T0RDK5"/>
<evidence type="ECO:0000313" key="8">
    <source>
        <dbReference type="Proteomes" id="UP000030762"/>
    </source>
</evidence>